<name>A0A921MN99_9FIRM</name>
<comment type="caution">
    <text evidence="2">The sequence shown here is derived from an EMBL/GenBank/DDBJ whole genome shotgun (WGS) entry which is preliminary data.</text>
</comment>
<proteinExistence type="predicted"/>
<dbReference type="SUPFAM" id="SSF53756">
    <property type="entry name" value="UDP-Glycosyltransferase/glycogen phosphorylase"/>
    <property type="match status" value="1"/>
</dbReference>
<dbReference type="RefSeq" id="WP_295369995.1">
    <property type="nucleotide sequence ID" value="NZ_DYUC01000122.1"/>
</dbReference>
<gene>
    <name evidence="2" type="ORF">K8V01_12070</name>
</gene>
<evidence type="ECO:0000313" key="3">
    <source>
        <dbReference type="Proteomes" id="UP000760668"/>
    </source>
</evidence>
<evidence type="ECO:0000313" key="2">
    <source>
        <dbReference type="EMBL" id="HJG87733.1"/>
    </source>
</evidence>
<evidence type="ECO:0000259" key="1">
    <source>
        <dbReference type="Pfam" id="PF13524"/>
    </source>
</evidence>
<dbReference type="EMBL" id="DYUC01000122">
    <property type="protein sequence ID" value="HJG87733.1"/>
    <property type="molecule type" value="Genomic_DNA"/>
</dbReference>
<dbReference type="Pfam" id="PF13524">
    <property type="entry name" value="Glyco_trans_1_2"/>
    <property type="match status" value="1"/>
</dbReference>
<accession>A0A921MN99</accession>
<protein>
    <recommendedName>
        <fullName evidence="1">Spore protein YkvP/CgeB glycosyl transferase-like domain-containing protein</fullName>
    </recommendedName>
</protein>
<dbReference type="Proteomes" id="UP000760668">
    <property type="component" value="Unassembled WGS sequence"/>
</dbReference>
<dbReference type="InterPro" id="IPR055259">
    <property type="entry name" value="YkvP/CgeB_Glyco_trans-like"/>
</dbReference>
<organism evidence="2 3">
    <name type="scientific">Pseudoflavonifractor capillosus</name>
    <dbReference type="NCBI Taxonomy" id="106588"/>
    <lineage>
        <taxon>Bacteria</taxon>
        <taxon>Bacillati</taxon>
        <taxon>Bacillota</taxon>
        <taxon>Clostridia</taxon>
        <taxon>Eubacteriales</taxon>
        <taxon>Oscillospiraceae</taxon>
        <taxon>Pseudoflavonifractor</taxon>
    </lineage>
</organism>
<dbReference type="Gene3D" id="3.40.50.2000">
    <property type="entry name" value="Glycogen Phosphorylase B"/>
    <property type="match status" value="1"/>
</dbReference>
<reference evidence="2" key="1">
    <citation type="journal article" date="2021" name="PeerJ">
        <title>Extensive microbial diversity within the chicken gut microbiome revealed by metagenomics and culture.</title>
        <authorList>
            <person name="Gilroy R."/>
            <person name="Ravi A."/>
            <person name="Getino M."/>
            <person name="Pursley I."/>
            <person name="Horton D.L."/>
            <person name="Alikhan N.F."/>
            <person name="Baker D."/>
            <person name="Gharbi K."/>
            <person name="Hall N."/>
            <person name="Watson M."/>
            <person name="Adriaenssens E.M."/>
            <person name="Foster-Nyarko E."/>
            <person name="Jarju S."/>
            <person name="Secka A."/>
            <person name="Antonio M."/>
            <person name="Oren A."/>
            <person name="Chaudhuri R.R."/>
            <person name="La Ragione R."/>
            <person name="Hildebrand F."/>
            <person name="Pallen M.J."/>
        </authorList>
    </citation>
    <scope>NUCLEOTIDE SEQUENCE</scope>
    <source>
        <strain evidence="2">CHK179-5677</strain>
    </source>
</reference>
<sequence length="360" mass="40213">MKQYVCLSSSPWQAVPTRTQQLMTRLRDAEVLFFEPPSPRGRGARDGGRRVRPGLTVYALPPVLQVDERYSFLFSRGVNKLARFIAAKMDRHRFRDPILWATRPDQVHLLDSLLFRGLVYDCDRYWSGFPLEWESDLALSADVIFAASQGLADHLSPCNDNIALLPNGVNFPMFSRQEAEPPGDLAAIPRPILGWAGTIRRDLDLSPLLRAAADLPRCSFVLVGRTEGSAQLRRLSTFPNVHLLGPKAPVDLPDYLCRFDVCLNLLSGREQPTDIIPSRIYEYLSTGNPIVSMVGSGQIEHFPDVIYGAHTAREFSQLCASALTEVGSWTRCRRRNYGAAAAWSVRADEVCRILDAIGLC</sequence>
<feature type="domain" description="Spore protein YkvP/CgeB glycosyl transferase-like" evidence="1">
    <location>
        <begin position="207"/>
        <end position="323"/>
    </location>
</feature>
<reference evidence="2" key="2">
    <citation type="submission" date="2021-09" db="EMBL/GenBank/DDBJ databases">
        <authorList>
            <person name="Gilroy R."/>
        </authorList>
    </citation>
    <scope>NUCLEOTIDE SEQUENCE</scope>
    <source>
        <strain evidence="2">CHK179-5677</strain>
    </source>
</reference>
<dbReference type="AlphaFoldDB" id="A0A921MN99"/>